<dbReference type="AlphaFoldDB" id="A0A0M0K4E2"/>
<organism evidence="1 2">
    <name type="scientific">Chrysochromulina tobinii</name>
    <dbReference type="NCBI Taxonomy" id="1460289"/>
    <lineage>
        <taxon>Eukaryota</taxon>
        <taxon>Haptista</taxon>
        <taxon>Haptophyta</taxon>
        <taxon>Prymnesiophyceae</taxon>
        <taxon>Prymnesiales</taxon>
        <taxon>Chrysochromulinaceae</taxon>
        <taxon>Chrysochromulina</taxon>
    </lineage>
</organism>
<dbReference type="SUPFAM" id="SSF48452">
    <property type="entry name" value="TPR-like"/>
    <property type="match status" value="1"/>
</dbReference>
<comment type="caution">
    <text evidence="1">The sequence shown here is derived from an EMBL/GenBank/DDBJ whole genome shotgun (WGS) entry which is preliminary data.</text>
</comment>
<name>A0A0M0K4E2_9EUKA</name>
<reference evidence="2" key="1">
    <citation type="journal article" date="2015" name="PLoS Genet.">
        <title>Genome Sequence and Transcriptome Analyses of Chrysochromulina tobin: Metabolic Tools for Enhanced Algal Fitness in the Prominent Order Prymnesiales (Haptophyceae).</title>
        <authorList>
            <person name="Hovde B.T."/>
            <person name="Deodato C.R."/>
            <person name="Hunsperger H.M."/>
            <person name="Ryken S.A."/>
            <person name="Yost W."/>
            <person name="Jha R.K."/>
            <person name="Patterson J."/>
            <person name="Monnat R.J. Jr."/>
            <person name="Barlow S.B."/>
            <person name="Starkenburg S.R."/>
            <person name="Cattolico R.A."/>
        </authorList>
    </citation>
    <scope>NUCLEOTIDE SEQUENCE</scope>
    <source>
        <strain evidence="2">CCMP291</strain>
    </source>
</reference>
<accession>A0A0M0K4E2</accession>
<sequence length="346" mass="38543">MVSTRSHTRERAHALAASVLASSDIQSLLLPRLDFQTFVALRSASKEICSAMQLVCEDLIQVLKRASALYVSPRFAEGLALVSEHHQPICWLIQTPVLAVVAAEQQDELIGTAYHLLQAHLSRLQKLSISIALRRASARPRLRVAEASRFTLMHLGVRLGMFTESSLTLNRLLEAAKAAVDGLSALHRRSQQQPPATAAAHYTLAGFYTYHHKREQLPHALKLALSHLDSALRIQMRKLGATHVSTLCSQLVKAQVMLLQNNISGCGDLLTEQLKLCEHTLSPTHPLAAKMLAVMARLHHRQGRMCECEQLQQRVLSMRHDVLGLHHEDTHRSAVDVYQRLRSQGL</sequence>
<evidence type="ECO:0000313" key="2">
    <source>
        <dbReference type="Proteomes" id="UP000037460"/>
    </source>
</evidence>
<keyword evidence="2" id="KW-1185">Reference proteome</keyword>
<dbReference type="EMBL" id="JWZX01001452">
    <property type="protein sequence ID" value="KOO33695.1"/>
    <property type="molecule type" value="Genomic_DNA"/>
</dbReference>
<gene>
    <name evidence="1" type="ORF">Ctob_010298</name>
</gene>
<dbReference type="Gene3D" id="1.25.40.10">
    <property type="entry name" value="Tetratricopeptide repeat domain"/>
    <property type="match status" value="1"/>
</dbReference>
<dbReference type="InterPro" id="IPR011990">
    <property type="entry name" value="TPR-like_helical_dom_sf"/>
</dbReference>
<protein>
    <submittedName>
        <fullName evidence="1">Tpr-like protein</fullName>
    </submittedName>
</protein>
<proteinExistence type="predicted"/>
<dbReference type="Proteomes" id="UP000037460">
    <property type="component" value="Unassembled WGS sequence"/>
</dbReference>
<evidence type="ECO:0000313" key="1">
    <source>
        <dbReference type="EMBL" id="KOO33695.1"/>
    </source>
</evidence>